<proteinExistence type="predicted"/>
<gene>
    <name evidence="1" type="ORF">P5673_013739</name>
</gene>
<dbReference type="Proteomes" id="UP001249851">
    <property type="component" value="Unassembled WGS sequence"/>
</dbReference>
<accession>A0AAD9QKU1</accession>
<dbReference type="EMBL" id="JARQWQ010000027">
    <property type="protein sequence ID" value="KAK2562791.1"/>
    <property type="molecule type" value="Genomic_DNA"/>
</dbReference>
<reference evidence="1" key="1">
    <citation type="journal article" date="2023" name="G3 (Bethesda)">
        <title>Whole genome assembly and annotation of the endangered Caribbean coral Acropora cervicornis.</title>
        <authorList>
            <person name="Selwyn J.D."/>
            <person name="Vollmer S.V."/>
        </authorList>
    </citation>
    <scope>NUCLEOTIDE SEQUENCE</scope>
    <source>
        <strain evidence="1">K2</strain>
    </source>
</reference>
<sequence length="89" mass="10831">MLKCMSHHKKINEKFFQIKGLQFLVKKQNDCNKQKSVFIFQPKSMFKCFQYSMLWKTEREQIKQRRDNLKIITASEREQNHNINHLALS</sequence>
<evidence type="ECO:0000313" key="2">
    <source>
        <dbReference type="Proteomes" id="UP001249851"/>
    </source>
</evidence>
<organism evidence="1 2">
    <name type="scientific">Acropora cervicornis</name>
    <name type="common">Staghorn coral</name>
    <dbReference type="NCBI Taxonomy" id="6130"/>
    <lineage>
        <taxon>Eukaryota</taxon>
        <taxon>Metazoa</taxon>
        <taxon>Cnidaria</taxon>
        <taxon>Anthozoa</taxon>
        <taxon>Hexacorallia</taxon>
        <taxon>Scleractinia</taxon>
        <taxon>Astrocoeniina</taxon>
        <taxon>Acroporidae</taxon>
        <taxon>Acropora</taxon>
    </lineage>
</organism>
<keyword evidence="2" id="KW-1185">Reference proteome</keyword>
<comment type="caution">
    <text evidence="1">The sequence shown here is derived from an EMBL/GenBank/DDBJ whole genome shotgun (WGS) entry which is preliminary data.</text>
</comment>
<evidence type="ECO:0000313" key="1">
    <source>
        <dbReference type="EMBL" id="KAK2562791.1"/>
    </source>
</evidence>
<protein>
    <submittedName>
        <fullName evidence="1">Uncharacterized protein</fullName>
    </submittedName>
</protein>
<dbReference type="AlphaFoldDB" id="A0AAD9QKU1"/>
<reference evidence="1" key="2">
    <citation type="journal article" date="2023" name="Science">
        <title>Genomic signatures of disease resistance in endangered staghorn corals.</title>
        <authorList>
            <person name="Vollmer S.V."/>
            <person name="Selwyn J.D."/>
            <person name="Despard B.A."/>
            <person name="Roesel C.L."/>
        </authorList>
    </citation>
    <scope>NUCLEOTIDE SEQUENCE</scope>
    <source>
        <strain evidence="1">K2</strain>
    </source>
</reference>
<name>A0AAD9QKU1_ACRCE</name>